<organism evidence="1 2">
    <name type="scientific">Diversispora epigaea</name>
    <dbReference type="NCBI Taxonomy" id="1348612"/>
    <lineage>
        <taxon>Eukaryota</taxon>
        <taxon>Fungi</taxon>
        <taxon>Fungi incertae sedis</taxon>
        <taxon>Mucoromycota</taxon>
        <taxon>Glomeromycotina</taxon>
        <taxon>Glomeromycetes</taxon>
        <taxon>Diversisporales</taxon>
        <taxon>Diversisporaceae</taxon>
        <taxon>Diversispora</taxon>
    </lineage>
</organism>
<protein>
    <submittedName>
        <fullName evidence="1">Uncharacterized protein</fullName>
    </submittedName>
</protein>
<evidence type="ECO:0000313" key="1">
    <source>
        <dbReference type="EMBL" id="RHZ65625.1"/>
    </source>
</evidence>
<evidence type="ECO:0000313" key="2">
    <source>
        <dbReference type="Proteomes" id="UP000266861"/>
    </source>
</evidence>
<keyword evidence="2" id="KW-1185">Reference proteome</keyword>
<accession>A0A397HR34</accession>
<reference evidence="1 2" key="1">
    <citation type="submission" date="2018-08" db="EMBL/GenBank/DDBJ databases">
        <title>Genome and evolution of the arbuscular mycorrhizal fungus Diversispora epigaea (formerly Glomus versiforme) and its bacterial endosymbionts.</title>
        <authorList>
            <person name="Sun X."/>
            <person name="Fei Z."/>
            <person name="Harrison M."/>
        </authorList>
    </citation>
    <scope>NUCLEOTIDE SEQUENCE [LARGE SCALE GENOMIC DNA]</scope>
    <source>
        <strain evidence="1 2">IT104</strain>
    </source>
</reference>
<dbReference type="AlphaFoldDB" id="A0A397HR34"/>
<comment type="caution">
    <text evidence="1">The sequence shown here is derived from an EMBL/GenBank/DDBJ whole genome shotgun (WGS) entry which is preliminary data.</text>
</comment>
<dbReference type="EMBL" id="PQFF01000286">
    <property type="protein sequence ID" value="RHZ65625.1"/>
    <property type="molecule type" value="Genomic_DNA"/>
</dbReference>
<gene>
    <name evidence="1" type="ORF">Glove_313g60</name>
</gene>
<proteinExistence type="predicted"/>
<sequence>MGCKKLSIVNRSILASPSIPSSYFSTLSSSIIKITLIQWEAIHSLDKGEF</sequence>
<name>A0A397HR34_9GLOM</name>
<dbReference type="Proteomes" id="UP000266861">
    <property type="component" value="Unassembled WGS sequence"/>
</dbReference>